<dbReference type="STRING" id="28230.SAMN05878443_0004"/>
<dbReference type="InterPro" id="IPR020084">
    <property type="entry name" value="NUDIX_hydrolase_CS"/>
</dbReference>
<protein>
    <recommendedName>
        <fullName evidence="2">Bis(5'-nucleosyl)-tetraphosphatase [asymmetrical]</fullName>
    </recommendedName>
    <alternativeName>
        <fullName evidence="5">Diadenosine 5',5'''-P1,P4-tetraphosphate asymmetrical hydrolase</fullName>
    </alternativeName>
</protein>
<dbReference type="CDD" id="cd03428">
    <property type="entry name" value="NUDIX_Ap4A_Nudt2"/>
    <property type="match status" value="1"/>
</dbReference>
<keyword evidence="4 6" id="KW-0378">Hydrolase</keyword>
<proteinExistence type="inferred from homology"/>
<dbReference type="OrthoDB" id="9816289at2"/>
<dbReference type="InterPro" id="IPR051325">
    <property type="entry name" value="Nudix_hydrolase_domain"/>
</dbReference>
<keyword evidence="3" id="KW-0547">Nucleotide-binding</keyword>
<dbReference type="InterPro" id="IPR003565">
    <property type="entry name" value="Tetra_PHTase"/>
</dbReference>
<dbReference type="Proteomes" id="UP000184758">
    <property type="component" value="Unassembled WGS sequence"/>
</dbReference>
<evidence type="ECO:0000256" key="1">
    <source>
        <dbReference type="ARBA" id="ARBA00005582"/>
    </source>
</evidence>
<dbReference type="GO" id="GO:0000166">
    <property type="term" value="F:nucleotide binding"/>
    <property type="evidence" value="ECO:0007669"/>
    <property type="project" value="UniProtKB-KW"/>
</dbReference>
<accession>A0A1N6EIA1</accession>
<dbReference type="PANTHER" id="PTHR21340">
    <property type="entry name" value="DIADENOSINE 5,5-P1,P4-TETRAPHOSPHATE PYROPHOSPHOHYDROLASE MUTT"/>
    <property type="match status" value="1"/>
</dbReference>
<evidence type="ECO:0000256" key="3">
    <source>
        <dbReference type="ARBA" id="ARBA00022741"/>
    </source>
</evidence>
<dbReference type="PANTHER" id="PTHR21340:SF0">
    <property type="entry name" value="BIS(5'-NUCLEOSYL)-TETRAPHOSPHATASE [ASYMMETRICAL]"/>
    <property type="match status" value="1"/>
</dbReference>
<feature type="domain" description="Nudix hydrolase" evidence="7">
    <location>
        <begin position="2"/>
        <end position="130"/>
    </location>
</feature>
<evidence type="ECO:0000256" key="4">
    <source>
        <dbReference type="ARBA" id="ARBA00022801"/>
    </source>
</evidence>
<organism evidence="8 9">
    <name type="scientific">Carnobacterium alterfunditum</name>
    <dbReference type="NCBI Taxonomy" id="28230"/>
    <lineage>
        <taxon>Bacteria</taxon>
        <taxon>Bacillati</taxon>
        <taxon>Bacillota</taxon>
        <taxon>Bacilli</taxon>
        <taxon>Lactobacillales</taxon>
        <taxon>Carnobacteriaceae</taxon>
        <taxon>Carnobacterium</taxon>
    </lineage>
</organism>
<evidence type="ECO:0000313" key="9">
    <source>
        <dbReference type="Proteomes" id="UP000184758"/>
    </source>
</evidence>
<dbReference type="InterPro" id="IPR000086">
    <property type="entry name" value="NUDIX_hydrolase_dom"/>
</dbReference>
<dbReference type="GO" id="GO:0004081">
    <property type="term" value="F:bis(5'-nucleosyl)-tetraphosphatase (asymmetrical) activity"/>
    <property type="evidence" value="ECO:0007669"/>
    <property type="project" value="TreeGrafter"/>
</dbReference>
<dbReference type="InterPro" id="IPR015797">
    <property type="entry name" value="NUDIX_hydrolase-like_dom_sf"/>
</dbReference>
<evidence type="ECO:0000313" key="8">
    <source>
        <dbReference type="EMBL" id="SIN82766.1"/>
    </source>
</evidence>
<evidence type="ECO:0000256" key="6">
    <source>
        <dbReference type="RuleBase" id="RU003476"/>
    </source>
</evidence>
<dbReference type="GO" id="GO:0006754">
    <property type="term" value="P:ATP biosynthetic process"/>
    <property type="evidence" value="ECO:0007669"/>
    <property type="project" value="TreeGrafter"/>
</dbReference>
<dbReference type="PROSITE" id="PS00893">
    <property type="entry name" value="NUDIX_BOX"/>
    <property type="match status" value="1"/>
</dbReference>
<dbReference type="SUPFAM" id="SSF55811">
    <property type="entry name" value="Nudix"/>
    <property type="match status" value="1"/>
</dbReference>
<gene>
    <name evidence="8" type="ORF">SAMN05878443_0004</name>
</gene>
<name>A0A1N6EIA1_9LACT</name>
<sequence length="136" mass="15586">MKQEKSCGAIIVTKGIEPPKFLLIKHHNGGHWAFPKGHVEGTETEEETALREIMEETHLTVELDTHFRHVVHYSPYEGTVKDVIYFIAYAAEQAIQKQEEEVLDSTWLSFEAALALITYENDRIVLEAAMNYLIKN</sequence>
<keyword evidence="9" id="KW-1185">Reference proteome</keyword>
<dbReference type="PRINTS" id="PR00502">
    <property type="entry name" value="NUDIXFAMILY"/>
</dbReference>
<dbReference type="GO" id="GO:0006167">
    <property type="term" value="P:AMP biosynthetic process"/>
    <property type="evidence" value="ECO:0007669"/>
    <property type="project" value="TreeGrafter"/>
</dbReference>
<comment type="similarity">
    <text evidence="1 6">Belongs to the Nudix hydrolase family.</text>
</comment>
<dbReference type="PROSITE" id="PS51462">
    <property type="entry name" value="NUDIX"/>
    <property type="match status" value="1"/>
</dbReference>
<dbReference type="AlphaFoldDB" id="A0A1N6EIA1"/>
<dbReference type="EMBL" id="FSRN01000001">
    <property type="protein sequence ID" value="SIN82766.1"/>
    <property type="molecule type" value="Genomic_DNA"/>
</dbReference>
<reference evidence="9" key="1">
    <citation type="submission" date="2016-11" db="EMBL/GenBank/DDBJ databases">
        <authorList>
            <person name="Varghese N."/>
            <person name="Submissions S."/>
        </authorList>
    </citation>
    <scope>NUCLEOTIDE SEQUENCE [LARGE SCALE GENOMIC DNA]</scope>
    <source>
        <strain evidence="9">313</strain>
    </source>
</reference>
<dbReference type="Pfam" id="PF00293">
    <property type="entry name" value="NUDIX"/>
    <property type="match status" value="1"/>
</dbReference>
<evidence type="ECO:0000256" key="2">
    <source>
        <dbReference type="ARBA" id="ARBA00018911"/>
    </source>
</evidence>
<dbReference type="RefSeq" id="WP_034546344.1">
    <property type="nucleotide sequence ID" value="NZ_FSRN01000001.1"/>
</dbReference>
<dbReference type="Gene3D" id="3.90.79.10">
    <property type="entry name" value="Nucleoside Triphosphate Pyrophosphohydrolase"/>
    <property type="match status" value="1"/>
</dbReference>
<dbReference type="eggNOG" id="COG1051">
    <property type="taxonomic scope" value="Bacteria"/>
</dbReference>
<dbReference type="InterPro" id="IPR020476">
    <property type="entry name" value="Nudix_hydrolase"/>
</dbReference>
<evidence type="ECO:0000259" key="7">
    <source>
        <dbReference type="PROSITE" id="PS51462"/>
    </source>
</evidence>
<evidence type="ECO:0000256" key="5">
    <source>
        <dbReference type="ARBA" id="ARBA00032644"/>
    </source>
</evidence>